<organism evidence="1 2">
    <name type="scientific">Rhodnius prolixus</name>
    <name type="common">Triatomid bug</name>
    <dbReference type="NCBI Taxonomy" id="13249"/>
    <lineage>
        <taxon>Eukaryota</taxon>
        <taxon>Metazoa</taxon>
        <taxon>Ecdysozoa</taxon>
        <taxon>Arthropoda</taxon>
        <taxon>Hexapoda</taxon>
        <taxon>Insecta</taxon>
        <taxon>Pterygota</taxon>
        <taxon>Neoptera</taxon>
        <taxon>Paraneoptera</taxon>
        <taxon>Hemiptera</taxon>
        <taxon>Heteroptera</taxon>
        <taxon>Panheteroptera</taxon>
        <taxon>Cimicomorpha</taxon>
        <taxon>Reduviidae</taxon>
        <taxon>Triatominae</taxon>
        <taxon>Rhodnius</taxon>
    </lineage>
</organism>
<proteinExistence type="predicted"/>
<protein>
    <submittedName>
        <fullName evidence="1">Uncharacterized protein</fullName>
    </submittedName>
</protein>
<dbReference type="EnsemblMetazoa" id="RPRC009437-RA">
    <property type="protein sequence ID" value="RPRC009437-PA"/>
    <property type="gene ID" value="RPRC009437"/>
</dbReference>
<accession>T1HZG7</accession>
<keyword evidence="2" id="KW-1185">Reference proteome</keyword>
<dbReference type="VEuPathDB" id="VectorBase:RPRC009437"/>
<dbReference type="AlphaFoldDB" id="T1HZG7"/>
<dbReference type="Proteomes" id="UP000015103">
    <property type="component" value="Unassembled WGS sequence"/>
</dbReference>
<reference evidence="1" key="1">
    <citation type="submission" date="2015-05" db="UniProtKB">
        <authorList>
            <consortium name="EnsemblMetazoa"/>
        </authorList>
    </citation>
    <scope>IDENTIFICATION</scope>
</reference>
<evidence type="ECO:0000313" key="1">
    <source>
        <dbReference type="EnsemblMetazoa" id="RPRC009437-PA"/>
    </source>
</evidence>
<dbReference type="InParanoid" id="T1HZG7"/>
<dbReference type="EMBL" id="ACPB03016126">
    <property type="status" value="NOT_ANNOTATED_CDS"/>
    <property type="molecule type" value="Genomic_DNA"/>
</dbReference>
<evidence type="ECO:0000313" key="2">
    <source>
        <dbReference type="Proteomes" id="UP000015103"/>
    </source>
</evidence>
<name>T1HZG7_RHOPR</name>
<dbReference type="HOGENOM" id="CLU_1456182_0_0_1"/>
<sequence length="186" mass="21460">MSDETNLTIENLKNDLKQFVTNKILNTEKFNSCFKEIAMSESRLVRLKNLINESVLNAFLEECSQIFEEAKLAEKLEILSTLKPSPDFNWRPPGDPIAQLRSVRAKCKRRQLEELRVLVKVKSDRISKLKRKITPFLESADSFATKQQEIEKLIASSQAVALNNREIIKDLHSDLAESFELLFSYK</sequence>